<feature type="domain" description="HTH marR-type" evidence="4">
    <location>
        <begin position="80"/>
        <end position="217"/>
    </location>
</feature>
<organism evidence="5 6">
    <name type="scientific">Chitinophaga silvisoli</name>
    <dbReference type="NCBI Taxonomy" id="2291814"/>
    <lineage>
        <taxon>Bacteria</taxon>
        <taxon>Pseudomonadati</taxon>
        <taxon>Bacteroidota</taxon>
        <taxon>Chitinophagia</taxon>
        <taxon>Chitinophagales</taxon>
        <taxon>Chitinophagaceae</taxon>
        <taxon>Chitinophaga</taxon>
    </lineage>
</organism>
<dbReference type="Pfam" id="PF12802">
    <property type="entry name" value="MarR_2"/>
    <property type="match status" value="1"/>
</dbReference>
<dbReference type="GO" id="GO:0003700">
    <property type="term" value="F:DNA-binding transcription factor activity"/>
    <property type="evidence" value="ECO:0007669"/>
    <property type="project" value="InterPro"/>
</dbReference>
<keyword evidence="2" id="KW-0238">DNA-binding</keyword>
<proteinExistence type="predicted"/>
<name>A0A3E1NXN1_9BACT</name>
<keyword evidence="1" id="KW-0805">Transcription regulation</keyword>
<protein>
    <submittedName>
        <fullName evidence="5">MarR family transcriptional regulator</fullName>
    </submittedName>
</protein>
<evidence type="ECO:0000259" key="4">
    <source>
        <dbReference type="PROSITE" id="PS50995"/>
    </source>
</evidence>
<evidence type="ECO:0000256" key="3">
    <source>
        <dbReference type="ARBA" id="ARBA00023163"/>
    </source>
</evidence>
<accession>A0A3E1NXN1</accession>
<dbReference type="SMART" id="SM00347">
    <property type="entry name" value="HTH_MARR"/>
    <property type="match status" value="1"/>
</dbReference>
<dbReference type="Gene3D" id="1.10.10.10">
    <property type="entry name" value="Winged helix-like DNA-binding domain superfamily/Winged helix DNA-binding domain"/>
    <property type="match status" value="1"/>
</dbReference>
<dbReference type="InterPro" id="IPR023187">
    <property type="entry name" value="Tscrpt_reg_MarR-type_CS"/>
</dbReference>
<dbReference type="InterPro" id="IPR039422">
    <property type="entry name" value="MarR/SlyA-like"/>
</dbReference>
<dbReference type="GO" id="GO:0003677">
    <property type="term" value="F:DNA binding"/>
    <property type="evidence" value="ECO:0007669"/>
    <property type="project" value="UniProtKB-KW"/>
</dbReference>
<evidence type="ECO:0000313" key="5">
    <source>
        <dbReference type="EMBL" id="RFM32508.1"/>
    </source>
</evidence>
<evidence type="ECO:0000256" key="2">
    <source>
        <dbReference type="ARBA" id="ARBA00023125"/>
    </source>
</evidence>
<dbReference type="PANTHER" id="PTHR33164:SF43">
    <property type="entry name" value="HTH-TYPE TRANSCRIPTIONAL REPRESSOR YETL"/>
    <property type="match status" value="1"/>
</dbReference>
<dbReference type="PANTHER" id="PTHR33164">
    <property type="entry name" value="TRANSCRIPTIONAL REGULATOR, MARR FAMILY"/>
    <property type="match status" value="1"/>
</dbReference>
<evidence type="ECO:0000256" key="1">
    <source>
        <dbReference type="ARBA" id="ARBA00023015"/>
    </source>
</evidence>
<dbReference type="EMBL" id="QTJV01000009">
    <property type="protein sequence ID" value="RFM32508.1"/>
    <property type="molecule type" value="Genomic_DNA"/>
</dbReference>
<keyword evidence="3" id="KW-0804">Transcription</keyword>
<dbReference type="Proteomes" id="UP000261174">
    <property type="component" value="Unassembled WGS sequence"/>
</dbReference>
<gene>
    <name evidence="5" type="ORF">DXN04_22760</name>
</gene>
<dbReference type="InterPro" id="IPR036388">
    <property type="entry name" value="WH-like_DNA-bd_sf"/>
</dbReference>
<dbReference type="SUPFAM" id="SSF46785">
    <property type="entry name" value="Winged helix' DNA-binding domain"/>
    <property type="match status" value="1"/>
</dbReference>
<evidence type="ECO:0000313" key="6">
    <source>
        <dbReference type="Proteomes" id="UP000261174"/>
    </source>
</evidence>
<dbReference type="AlphaFoldDB" id="A0A3E1NXN1"/>
<dbReference type="PROSITE" id="PS01117">
    <property type="entry name" value="HTH_MARR_1"/>
    <property type="match status" value="1"/>
</dbReference>
<dbReference type="InterPro" id="IPR036390">
    <property type="entry name" value="WH_DNA-bd_sf"/>
</dbReference>
<keyword evidence="6" id="KW-1185">Reference proteome</keyword>
<comment type="caution">
    <text evidence="5">The sequence shown here is derived from an EMBL/GenBank/DDBJ whole genome shotgun (WGS) entry which is preliminary data.</text>
</comment>
<dbReference type="PROSITE" id="PS50995">
    <property type="entry name" value="HTH_MARR_2"/>
    <property type="match status" value="1"/>
</dbReference>
<dbReference type="InterPro" id="IPR000835">
    <property type="entry name" value="HTH_MarR-typ"/>
</dbReference>
<dbReference type="GO" id="GO:0006950">
    <property type="term" value="P:response to stress"/>
    <property type="evidence" value="ECO:0007669"/>
    <property type="project" value="TreeGrafter"/>
</dbReference>
<sequence>MVNITYSTDYRLCPPAPKPPGRTGIYFLSYITTFPPNHFALKIVLSGPYLSILTTLLLHPYMPQKKPSNFSPEQQLHSLDARLVLSLQRLSDMLKALQWEQARTLGLTPLQLQILLFIGYHPAELNKVAHIATELQLSRPTISDAVASLVSKGLLNMQPDKRDRRSFSMSPTEAGQELLSKAEEYAAPLTEVLEKRPGFEKNNLYQTLFAMIAGLMNKESGGLQRMCYTCAHYQGNKKRQHNCLFLNKALTSAELQIDCMYHSSLS</sequence>
<reference evidence="5 6" key="1">
    <citation type="submission" date="2018-08" db="EMBL/GenBank/DDBJ databases">
        <title>Chitinophaga sp. K20C18050901, a novel bacterium isolated from forest soil.</title>
        <authorList>
            <person name="Wang C."/>
        </authorList>
    </citation>
    <scope>NUCLEOTIDE SEQUENCE [LARGE SCALE GENOMIC DNA]</scope>
    <source>
        <strain evidence="5 6">K20C18050901</strain>
    </source>
</reference>